<gene>
    <name evidence="6" type="ORF">KUF71_020515</name>
</gene>
<sequence>MAPMKKSAAVSEQERHLENVATLLFHKGKLFSGADDGKIKMWSPDLKLEAEVQAHPVNVYSLAADGDTLYSCSNDGSIRSWNIADKLAAGPVVKAECDIETMKLKVANDKLYGGDVDGMVTVYTPGKKTTKQYEILEEVGDMEVVGNLLFTCRDTYVTITEMLGEKGGFAMRKSMQGRQPLAVNGDRICFVSRDGRCIQIHENKKEDNFPEVAGVPAHEMVIQAMCFSRDGRYVFTGGYDRVVKRWDLQTPAESGVTGEFSTDPVISSLCAGDKSQIYVGGTAGYLVRVEAA</sequence>
<dbReference type="EMBL" id="JAHWGI010001406">
    <property type="protein sequence ID" value="KAK3929858.1"/>
    <property type="molecule type" value="Genomic_DNA"/>
</dbReference>
<accession>A0AAE1HYG8</accession>
<name>A0AAE1HYG8_9NEOP</name>
<dbReference type="PANTHER" id="PTHR19848">
    <property type="entry name" value="WD40 REPEAT PROTEIN"/>
    <property type="match status" value="1"/>
</dbReference>
<dbReference type="SUPFAM" id="SSF50978">
    <property type="entry name" value="WD40 repeat-like"/>
    <property type="match status" value="1"/>
</dbReference>
<keyword evidence="6" id="KW-0808">Transferase</keyword>
<organism evidence="6 7">
    <name type="scientific">Frankliniella fusca</name>
    <dbReference type="NCBI Taxonomy" id="407009"/>
    <lineage>
        <taxon>Eukaryota</taxon>
        <taxon>Metazoa</taxon>
        <taxon>Ecdysozoa</taxon>
        <taxon>Arthropoda</taxon>
        <taxon>Hexapoda</taxon>
        <taxon>Insecta</taxon>
        <taxon>Pterygota</taxon>
        <taxon>Neoptera</taxon>
        <taxon>Paraneoptera</taxon>
        <taxon>Thysanoptera</taxon>
        <taxon>Terebrantia</taxon>
        <taxon>Thripoidea</taxon>
        <taxon>Thripidae</taxon>
        <taxon>Frankliniella</taxon>
    </lineage>
</organism>
<reference evidence="6" key="2">
    <citation type="journal article" date="2023" name="BMC Genomics">
        <title>Pest status, molecular evolution, and epigenetic factors derived from the genome assembly of Frankliniella fusca, a thysanopteran phytovirus vector.</title>
        <authorList>
            <person name="Catto M.A."/>
            <person name="Labadie P.E."/>
            <person name="Jacobson A.L."/>
            <person name="Kennedy G.G."/>
            <person name="Srinivasan R."/>
            <person name="Hunt B.G."/>
        </authorList>
    </citation>
    <scope>NUCLEOTIDE SEQUENCE</scope>
    <source>
        <strain evidence="6">PL_HMW_Pooled</strain>
    </source>
</reference>
<reference evidence="6" key="1">
    <citation type="submission" date="2021-07" db="EMBL/GenBank/DDBJ databases">
        <authorList>
            <person name="Catto M.A."/>
            <person name="Jacobson A."/>
            <person name="Kennedy G."/>
            <person name="Labadie P."/>
            <person name="Hunt B.G."/>
            <person name="Srinivasan R."/>
        </authorList>
    </citation>
    <scope>NUCLEOTIDE SEQUENCE</scope>
    <source>
        <strain evidence="6">PL_HMW_Pooled</strain>
        <tissue evidence="6">Head</tissue>
    </source>
</reference>
<feature type="repeat" description="WD" evidence="5">
    <location>
        <begin position="13"/>
        <end position="43"/>
    </location>
</feature>
<comment type="subcellular location">
    <subcellularLocation>
        <location evidence="1">Nucleus</location>
    </subcellularLocation>
</comment>
<evidence type="ECO:0000256" key="4">
    <source>
        <dbReference type="ARBA" id="ARBA00023242"/>
    </source>
</evidence>
<keyword evidence="3" id="KW-0677">Repeat</keyword>
<dbReference type="SMART" id="SM00320">
    <property type="entry name" value="WD40"/>
    <property type="match status" value="3"/>
</dbReference>
<dbReference type="PROSITE" id="PS50294">
    <property type="entry name" value="WD_REPEATS_REGION"/>
    <property type="match status" value="1"/>
</dbReference>
<keyword evidence="7" id="KW-1185">Reference proteome</keyword>
<keyword evidence="4" id="KW-0539">Nucleus</keyword>
<dbReference type="PANTHER" id="PTHR19848:SF0">
    <property type="entry name" value="NOTCHLESS PROTEIN HOMOLOG 1"/>
    <property type="match status" value="1"/>
</dbReference>
<dbReference type="PROSITE" id="PS00678">
    <property type="entry name" value="WD_REPEATS_1"/>
    <property type="match status" value="1"/>
</dbReference>
<dbReference type="GO" id="GO:0000027">
    <property type="term" value="P:ribosomal large subunit assembly"/>
    <property type="evidence" value="ECO:0007669"/>
    <property type="project" value="TreeGrafter"/>
</dbReference>
<dbReference type="InterPro" id="IPR019775">
    <property type="entry name" value="WD40_repeat_CS"/>
</dbReference>
<feature type="repeat" description="WD" evidence="5">
    <location>
        <begin position="215"/>
        <end position="256"/>
    </location>
</feature>
<dbReference type="GO" id="GO:0005730">
    <property type="term" value="C:nucleolus"/>
    <property type="evidence" value="ECO:0007669"/>
    <property type="project" value="TreeGrafter"/>
</dbReference>
<dbReference type="AlphaFoldDB" id="A0AAE1HYG8"/>
<comment type="caution">
    <text evidence="6">The sequence shown here is derived from an EMBL/GenBank/DDBJ whole genome shotgun (WGS) entry which is preliminary data.</text>
</comment>
<keyword evidence="6" id="KW-0418">Kinase</keyword>
<dbReference type="PROSITE" id="PS50082">
    <property type="entry name" value="WD_REPEATS_2"/>
    <property type="match status" value="3"/>
</dbReference>
<evidence type="ECO:0000313" key="6">
    <source>
        <dbReference type="EMBL" id="KAK3929858.1"/>
    </source>
</evidence>
<dbReference type="Pfam" id="PF00400">
    <property type="entry name" value="WD40"/>
    <property type="match status" value="2"/>
</dbReference>
<dbReference type="InterPro" id="IPR001680">
    <property type="entry name" value="WD40_rpt"/>
</dbReference>
<feature type="repeat" description="WD" evidence="5">
    <location>
        <begin position="52"/>
        <end position="83"/>
    </location>
</feature>
<protein>
    <submittedName>
        <fullName evidence="6">Myosin heavy chain kinase B</fullName>
    </submittedName>
</protein>
<dbReference type="GO" id="GO:0016301">
    <property type="term" value="F:kinase activity"/>
    <property type="evidence" value="ECO:0007669"/>
    <property type="project" value="UniProtKB-KW"/>
</dbReference>
<evidence type="ECO:0000313" key="7">
    <source>
        <dbReference type="Proteomes" id="UP001219518"/>
    </source>
</evidence>
<dbReference type="Gene3D" id="2.130.10.10">
    <property type="entry name" value="YVTN repeat-like/Quinoprotein amine dehydrogenase"/>
    <property type="match status" value="2"/>
</dbReference>
<proteinExistence type="predicted"/>
<evidence type="ECO:0000256" key="5">
    <source>
        <dbReference type="PROSITE-ProRule" id="PRU00221"/>
    </source>
</evidence>
<dbReference type="InterPro" id="IPR036322">
    <property type="entry name" value="WD40_repeat_dom_sf"/>
</dbReference>
<evidence type="ECO:0000256" key="1">
    <source>
        <dbReference type="ARBA" id="ARBA00004123"/>
    </source>
</evidence>
<evidence type="ECO:0000256" key="3">
    <source>
        <dbReference type="ARBA" id="ARBA00022737"/>
    </source>
</evidence>
<evidence type="ECO:0000256" key="2">
    <source>
        <dbReference type="ARBA" id="ARBA00022574"/>
    </source>
</evidence>
<keyword evidence="2 5" id="KW-0853">WD repeat</keyword>
<dbReference type="InterPro" id="IPR015943">
    <property type="entry name" value="WD40/YVTN_repeat-like_dom_sf"/>
</dbReference>
<dbReference type="Proteomes" id="UP001219518">
    <property type="component" value="Unassembled WGS sequence"/>
</dbReference>